<dbReference type="Gene3D" id="3.40.50.1980">
    <property type="entry name" value="Nitrogenase molybdenum iron protein domain"/>
    <property type="match status" value="2"/>
</dbReference>
<evidence type="ECO:0000256" key="3">
    <source>
        <dbReference type="ARBA" id="ARBA00022448"/>
    </source>
</evidence>
<dbReference type="PROSITE" id="PS50983">
    <property type="entry name" value="FE_B12_PBP"/>
    <property type="match status" value="1"/>
</dbReference>
<dbReference type="InterPro" id="IPR002491">
    <property type="entry name" value="ABC_transptr_periplasmic_BD"/>
</dbReference>
<keyword evidence="3" id="KW-0813">Transport</keyword>
<evidence type="ECO:0000256" key="1">
    <source>
        <dbReference type="ARBA" id="ARBA00004196"/>
    </source>
</evidence>
<dbReference type="PROSITE" id="PS01124">
    <property type="entry name" value="HTH_ARAC_FAMILY_2"/>
    <property type="match status" value="1"/>
</dbReference>
<dbReference type="SUPFAM" id="SSF46689">
    <property type="entry name" value="Homeodomain-like"/>
    <property type="match status" value="2"/>
</dbReference>
<dbReference type="PROSITE" id="PS00041">
    <property type="entry name" value="HTH_ARAC_FAMILY_1"/>
    <property type="match status" value="1"/>
</dbReference>
<feature type="domain" description="Fe/B12 periplasmic-binding" evidence="10">
    <location>
        <begin position="392"/>
        <end position="648"/>
    </location>
</feature>
<dbReference type="Proteomes" id="UP001595755">
    <property type="component" value="Unassembled WGS sequence"/>
</dbReference>
<dbReference type="CDD" id="cd01138">
    <property type="entry name" value="FeuA"/>
    <property type="match status" value="1"/>
</dbReference>
<feature type="compositionally biased region" description="Low complexity" evidence="8">
    <location>
        <begin position="348"/>
        <end position="375"/>
    </location>
</feature>
<protein>
    <submittedName>
        <fullName evidence="11">ABC transporter substrate-binding protein</fullName>
    </submittedName>
</protein>
<evidence type="ECO:0000256" key="7">
    <source>
        <dbReference type="ARBA" id="ARBA00023163"/>
    </source>
</evidence>
<comment type="subcellular location">
    <subcellularLocation>
        <location evidence="1">Cell envelope</location>
    </subcellularLocation>
</comment>
<keyword evidence="4" id="KW-0732">Signal</keyword>
<dbReference type="InterPro" id="IPR009057">
    <property type="entry name" value="Homeodomain-like_sf"/>
</dbReference>
<keyword evidence="6" id="KW-0238">DNA-binding</keyword>
<dbReference type="InterPro" id="IPR018062">
    <property type="entry name" value="HTH_AraC-typ_CS"/>
</dbReference>
<feature type="domain" description="HTH araC/xylS-type" evidence="9">
    <location>
        <begin position="177"/>
        <end position="275"/>
    </location>
</feature>
<keyword evidence="5" id="KW-0805">Transcription regulation</keyword>
<dbReference type="PANTHER" id="PTHR30532">
    <property type="entry name" value="IRON III DICITRATE-BINDING PERIPLASMIC PROTEIN"/>
    <property type="match status" value="1"/>
</dbReference>
<dbReference type="InterPro" id="IPR051313">
    <property type="entry name" value="Bact_iron-sidero_bind"/>
</dbReference>
<dbReference type="Pfam" id="PF01497">
    <property type="entry name" value="Peripla_BP_2"/>
    <property type="match status" value="1"/>
</dbReference>
<dbReference type="RefSeq" id="WP_204601633.1">
    <property type="nucleotide sequence ID" value="NZ_JBHSED010000058.1"/>
</dbReference>
<comment type="caution">
    <text evidence="11">The sequence shown here is derived from an EMBL/GenBank/DDBJ whole genome shotgun (WGS) entry which is preliminary data.</text>
</comment>
<dbReference type="EMBL" id="JBHSED010000058">
    <property type="protein sequence ID" value="MFC4306298.1"/>
    <property type="molecule type" value="Genomic_DNA"/>
</dbReference>
<dbReference type="Gene3D" id="1.10.10.60">
    <property type="entry name" value="Homeodomain-like"/>
    <property type="match status" value="2"/>
</dbReference>
<evidence type="ECO:0000256" key="5">
    <source>
        <dbReference type="ARBA" id="ARBA00023015"/>
    </source>
</evidence>
<comment type="similarity">
    <text evidence="2">Belongs to the bacterial solute-binding protein 8 family.</text>
</comment>
<evidence type="ECO:0000313" key="12">
    <source>
        <dbReference type="Proteomes" id="UP001595755"/>
    </source>
</evidence>
<evidence type="ECO:0000313" key="11">
    <source>
        <dbReference type="EMBL" id="MFC4306298.1"/>
    </source>
</evidence>
<keyword evidence="7" id="KW-0804">Transcription</keyword>
<evidence type="ECO:0000259" key="10">
    <source>
        <dbReference type="PROSITE" id="PS50983"/>
    </source>
</evidence>
<sequence length="648" mass="73283">MKLDEHIQFWDKASIRIMDVRHCVLCHREQLLDHRLPASGFFVTSGGKARIRLDGTSYEAQRLHVLHAGKGSVIDIQPEEDKFSYYLIYYKAEIPLPSTFQGARKTTEGNPFQMRYGFQPSEPVALYVIVRLMHSRWQQSGRLEKLETKSLFFRFVHEMLRQMQTQSVEMVQPDLLAQAIRYIENHYEQPITLESLAELLACGPQQLLRVFKSRQGNTPIRYLIQTRIERAKELLLDTPATLQEISEGVGYPDSYYFSRLFKKHTGCSPLQFRAGARGSPQRKYNPLADKILSIGFKSFSSYIDIDNRYQYRRKEDLRMSSGSRMSMTAAVVLCFSLLLSACSTGTSTNAPSSAPSQQSSATVEASSSPSEASKAMRTITTVDGEIQIPADPQRIVADQYLGSLIALGVTPVGTPGLHKKNPYFTEALRNVEDSGEINGSLEKLIDLEPDLIITGNGEQGRYDEFSKIAPTVTVPYGQLKNAHEELTFFGKLLGKEKEAEAWLNEYDRRIAEAKARVLKVIPADATFSIFELGDKVVWTYGDNFGRGGQPIYQALGFRPPEGVADEIMEKQWAEVSLEALPKYAGDYLVLTSNRITLEEIKADPIWSTLEAVKNDRVYVWKEERSWYYDPIAVLSQTEELADWLTGLQ</sequence>
<keyword evidence="12" id="KW-1185">Reference proteome</keyword>
<evidence type="ECO:0000256" key="8">
    <source>
        <dbReference type="SAM" id="MobiDB-lite"/>
    </source>
</evidence>
<reference evidence="12" key="1">
    <citation type="journal article" date="2019" name="Int. J. Syst. Evol. Microbiol.">
        <title>The Global Catalogue of Microorganisms (GCM) 10K type strain sequencing project: providing services to taxonomists for standard genome sequencing and annotation.</title>
        <authorList>
            <consortium name="The Broad Institute Genomics Platform"/>
            <consortium name="The Broad Institute Genome Sequencing Center for Infectious Disease"/>
            <person name="Wu L."/>
            <person name="Ma J."/>
        </authorList>
    </citation>
    <scope>NUCLEOTIDE SEQUENCE [LARGE SCALE GENOMIC DNA]</scope>
    <source>
        <strain evidence="12">CGMCC 4.1641</strain>
    </source>
</reference>
<evidence type="ECO:0000259" key="9">
    <source>
        <dbReference type="PROSITE" id="PS01124"/>
    </source>
</evidence>
<dbReference type="SMART" id="SM00342">
    <property type="entry name" value="HTH_ARAC"/>
    <property type="match status" value="1"/>
</dbReference>
<proteinExistence type="inferred from homology"/>
<dbReference type="SUPFAM" id="SSF53807">
    <property type="entry name" value="Helical backbone' metal receptor"/>
    <property type="match status" value="1"/>
</dbReference>
<dbReference type="Pfam" id="PF12833">
    <property type="entry name" value="HTH_18"/>
    <property type="match status" value="1"/>
</dbReference>
<gene>
    <name evidence="11" type="ORF">ACFO1S_23010</name>
</gene>
<evidence type="ECO:0000256" key="2">
    <source>
        <dbReference type="ARBA" id="ARBA00008814"/>
    </source>
</evidence>
<evidence type="ECO:0000256" key="4">
    <source>
        <dbReference type="ARBA" id="ARBA00022729"/>
    </source>
</evidence>
<dbReference type="PANTHER" id="PTHR30532:SF26">
    <property type="entry name" value="IRON(3+)-HYDROXAMATE-BINDING PROTEIN FHUD"/>
    <property type="match status" value="1"/>
</dbReference>
<feature type="region of interest" description="Disordered" evidence="8">
    <location>
        <begin position="348"/>
        <end position="376"/>
    </location>
</feature>
<name>A0ABV8SFF4_9BACL</name>
<evidence type="ECO:0000256" key="6">
    <source>
        <dbReference type="ARBA" id="ARBA00023125"/>
    </source>
</evidence>
<dbReference type="InterPro" id="IPR018060">
    <property type="entry name" value="HTH_AraC"/>
</dbReference>
<organism evidence="11 12">
    <name type="scientific">Cohnella boryungensis</name>
    <dbReference type="NCBI Taxonomy" id="768479"/>
    <lineage>
        <taxon>Bacteria</taxon>
        <taxon>Bacillati</taxon>
        <taxon>Bacillota</taxon>
        <taxon>Bacilli</taxon>
        <taxon>Bacillales</taxon>
        <taxon>Paenibacillaceae</taxon>
        <taxon>Cohnella</taxon>
    </lineage>
</organism>
<accession>A0ABV8SFF4</accession>